<feature type="compositionally biased region" description="Polar residues" evidence="1">
    <location>
        <begin position="232"/>
        <end position="244"/>
    </location>
</feature>
<dbReference type="OrthoDB" id="10678449at2759"/>
<accession>A0A6A6DUZ7</accession>
<organism evidence="2 3">
    <name type="scientific">Zopfia rhizophila CBS 207.26</name>
    <dbReference type="NCBI Taxonomy" id="1314779"/>
    <lineage>
        <taxon>Eukaryota</taxon>
        <taxon>Fungi</taxon>
        <taxon>Dikarya</taxon>
        <taxon>Ascomycota</taxon>
        <taxon>Pezizomycotina</taxon>
        <taxon>Dothideomycetes</taxon>
        <taxon>Dothideomycetes incertae sedis</taxon>
        <taxon>Zopfiaceae</taxon>
        <taxon>Zopfia</taxon>
    </lineage>
</organism>
<proteinExistence type="predicted"/>
<feature type="region of interest" description="Disordered" evidence="1">
    <location>
        <begin position="210"/>
        <end position="294"/>
    </location>
</feature>
<gene>
    <name evidence="2" type="ORF">K469DRAFT_751509</name>
</gene>
<reference evidence="2" key="1">
    <citation type="journal article" date="2020" name="Stud. Mycol.">
        <title>101 Dothideomycetes genomes: a test case for predicting lifestyles and emergence of pathogens.</title>
        <authorList>
            <person name="Haridas S."/>
            <person name="Albert R."/>
            <person name="Binder M."/>
            <person name="Bloem J."/>
            <person name="Labutti K."/>
            <person name="Salamov A."/>
            <person name="Andreopoulos B."/>
            <person name="Baker S."/>
            <person name="Barry K."/>
            <person name="Bills G."/>
            <person name="Bluhm B."/>
            <person name="Cannon C."/>
            <person name="Castanera R."/>
            <person name="Culley D."/>
            <person name="Daum C."/>
            <person name="Ezra D."/>
            <person name="Gonzalez J."/>
            <person name="Henrissat B."/>
            <person name="Kuo A."/>
            <person name="Liang C."/>
            <person name="Lipzen A."/>
            <person name="Lutzoni F."/>
            <person name="Magnuson J."/>
            <person name="Mondo S."/>
            <person name="Nolan M."/>
            <person name="Ohm R."/>
            <person name="Pangilinan J."/>
            <person name="Park H.-J."/>
            <person name="Ramirez L."/>
            <person name="Alfaro M."/>
            <person name="Sun H."/>
            <person name="Tritt A."/>
            <person name="Yoshinaga Y."/>
            <person name="Zwiers L.-H."/>
            <person name="Turgeon B."/>
            <person name="Goodwin S."/>
            <person name="Spatafora J."/>
            <person name="Crous P."/>
            <person name="Grigoriev I."/>
        </authorList>
    </citation>
    <scope>NUCLEOTIDE SEQUENCE</scope>
    <source>
        <strain evidence="2">CBS 207.26</strain>
    </source>
</reference>
<dbReference type="Proteomes" id="UP000800200">
    <property type="component" value="Unassembled WGS sequence"/>
</dbReference>
<feature type="compositionally biased region" description="Acidic residues" evidence="1">
    <location>
        <begin position="245"/>
        <end position="262"/>
    </location>
</feature>
<feature type="compositionally biased region" description="Polar residues" evidence="1">
    <location>
        <begin position="271"/>
        <end position="286"/>
    </location>
</feature>
<feature type="compositionally biased region" description="Low complexity" evidence="1">
    <location>
        <begin position="219"/>
        <end position="229"/>
    </location>
</feature>
<evidence type="ECO:0000256" key="1">
    <source>
        <dbReference type="SAM" id="MobiDB-lite"/>
    </source>
</evidence>
<dbReference type="AlphaFoldDB" id="A0A6A6DUZ7"/>
<sequence>MSSLLIRGVAVVGFSFSNLLFPEGVAPEVTVSQELYRTDPGHQRPPETPTRSVVGGNQLPTPVQKLVAATVEADSNVGLNATPCHQSRRPSVVPNSSGGVDGLGRKRPSRIRTPEKRGLIELAATMCHTHWLVRGKGKFIAALYEAWKKNNRKISEDAITKLLDCEMKQRDEEIAADDTSGRDVRHGTYFDHLDVLREHAKGFEALAVENRGKRKKKATAQQTTKQGAKNNLARSYSLKQQTIELSDDDSGDSEAFEGEEEGTLAVDSGDLSISSSQRTTRPNSTLRRAKKKQRKEKGLSLIAISKSINRLARTTEDGGADLATAMRSGNLGDELNLKQLVENSQRETAERLEAFEKALEERQKATDEKIERILGLLAAVAKKDGA</sequence>
<dbReference type="EMBL" id="ML994642">
    <property type="protein sequence ID" value="KAF2183491.1"/>
    <property type="molecule type" value="Genomic_DNA"/>
</dbReference>
<keyword evidence="3" id="KW-1185">Reference proteome</keyword>
<protein>
    <submittedName>
        <fullName evidence="2">Uncharacterized protein</fullName>
    </submittedName>
</protein>
<feature type="compositionally biased region" description="Basic and acidic residues" evidence="1">
    <location>
        <begin position="36"/>
        <end position="45"/>
    </location>
</feature>
<name>A0A6A6DUZ7_9PEZI</name>
<feature type="region of interest" description="Disordered" evidence="1">
    <location>
        <begin position="83"/>
        <end position="109"/>
    </location>
</feature>
<evidence type="ECO:0000313" key="3">
    <source>
        <dbReference type="Proteomes" id="UP000800200"/>
    </source>
</evidence>
<evidence type="ECO:0000313" key="2">
    <source>
        <dbReference type="EMBL" id="KAF2183491.1"/>
    </source>
</evidence>
<feature type="region of interest" description="Disordered" evidence="1">
    <location>
        <begin position="36"/>
        <end position="58"/>
    </location>
</feature>